<gene>
    <name evidence="2" type="ORF">Vretimale_13909</name>
</gene>
<comment type="caution">
    <text evidence="2">The sequence shown here is derived from an EMBL/GenBank/DDBJ whole genome shotgun (WGS) entry which is preliminary data.</text>
</comment>
<feature type="non-terminal residue" evidence="2">
    <location>
        <position position="1"/>
    </location>
</feature>
<dbReference type="EMBL" id="BNCQ01000033">
    <property type="protein sequence ID" value="GIM10152.1"/>
    <property type="molecule type" value="Genomic_DNA"/>
</dbReference>
<evidence type="ECO:0000256" key="1">
    <source>
        <dbReference type="SAM" id="MobiDB-lite"/>
    </source>
</evidence>
<dbReference type="Proteomes" id="UP000722791">
    <property type="component" value="Unassembled WGS sequence"/>
</dbReference>
<protein>
    <submittedName>
        <fullName evidence="2">Uncharacterized protein</fullName>
    </submittedName>
</protein>
<name>A0A8J4LTF0_9CHLO</name>
<evidence type="ECO:0000313" key="3">
    <source>
        <dbReference type="Proteomes" id="UP000722791"/>
    </source>
</evidence>
<organism evidence="2 3">
    <name type="scientific">Volvox reticuliferus</name>
    <dbReference type="NCBI Taxonomy" id="1737510"/>
    <lineage>
        <taxon>Eukaryota</taxon>
        <taxon>Viridiplantae</taxon>
        <taxon>Chlorophyta</taxon>
        <taxon>core chlorophytes</taxon>
        <taxon>Chlorophyceae</taxon>
        <taxon>CS clade</taxon>
        <taxon>Chlamydomonadales</taxon>
        <taxon>Volvocaceae</taxon>
        <taxon>Volvox</taxon>
    </lineage>
</organism>
<dbReference type="AlphaFoldDB" id="A0A8J4LTF0"/>
<proteinExistence type="predicted"/>
<feature type="region of interest" description="Disordered" evidence="1">
    <location>
        <begin position="131"/>
        <end position="167"/>
    </location>
</feature>
<feature type="compositionally biased region" description="Pro residues" evidence="1">
    <location>
        <begin position="138"/>
        <end position="153"/>
    </location>
</feature>
<evidence type="ECO:0000313" key="2">
    <source>
        <dbReference type="EMBL" id="GIM10152.1"/>
    </source>
</evidence>
<sequence>RVSDVPAIMLADASAIEDRVRSRSETQCKKGKHPLAPTVVLLSHLYIYQVYITPAGIYHTSRYTLHQQQASFILNTHMGNPSLLPRLPPYFKTNASCVIMRPWLGDPGRPAKSPPPPSTALPLIGRDAWGKTVNVTGAPPPPPVPPPPPPALLPPLTGHPDTVSDLSDRSEVKWLRRGWSGVRHRVDRVEANAAEPAAGRYETYGAADATAAMAGGPLAAPLPPPLPPPAET</sequence>
<accession>A0A8J4LTF0</accession>
<reference evidence="2" key="1">
    <citation type="journal article" date="2021" name="Proc. Natl. Acad. Sci. U.S.A.">
        <title>Three genomes in the algal genus Volvox reveal the fate of a haploid sex-determining region after a transition to homothallism.</title>
        <authorList>
            <person name="Yamamoto K."/>
            <person name="Hamaji T."/>
            <person name="Kawai-Toyooka H."/>
            <person name="Matsuzaki R."/>
            <person name="Takahashi F."/>
            <person name="Nishimura Y."/>
            <person name="Kawachi M."/>
            <person name="Noguchi H."/>
            <person name="Minakuchi Y."/>
            <person name="Umen J.G."/>
            <person name="Toyoda A."/>
            <person name="Nozaki H."/>
        </authorList>
    </citation>
    <scope>NUCLEOTIDE SEQUENCE</scope>
    <source>
        <strain evidence="2">NIES-3785</strain>
    </source>
</reference>